<dbReference type="Gramene" id="AET7Gv20629900.4">
    <property type="protein sequence ID" value="AET7Gv20629900.4"/>
    <property type="gene ID" value="AET7Gv20629900"/>
</dbReference>
<keyword evidence="3" id="KW-1185">Reference proteome</keyword>
<reference evidence="3" key="1">
    <citation type="journal article" date="2014" name="Science">
        <title>Ancient hybridizations among the ancestral genomes of bread wheat.</title>
        <authorList>
            <consortium name="International Wheat Genome Sequencing Consortium,"/>
            <person name="Marcussen T."/>
            <person name="Sandve S.R."/>
            <person name="Heier L."/>
            <person name="Spannagl M."/>
            <person name="Pfeifer M."/>
            <person name="Jakobsen K.S."/>
            <person name="Wulff B.B."/>
            <person name="Steuernagel B."/>
            <person name="Mayer K.F."/>
            <person name="Olsen O.A."/>
        </authorList>
    </citation>
    <scope>NUCLEOTIDE SEQUENCE [LARGE SCALE GENOMIC DNA]</scope>
    <source>
        <strain evidence="3">cv. AL8/78</strain>
    </source>
</reference>
<accession>A0A453RM02</accession>
<evidence type="ECO:0000313" key="2">
    <source>
        <dbReference type="EnsemblPlants" id="AET7Gv20629900.4"/>
    </source>
</evidence>
<name>A0A453RM02_AEGTS</name>
<reference evidence="2" key="5">
    <citation type="journal article" date="2021" name="G3 (Bethesda)">
        <title>Aegilops tauschii genome assembly Aet v5.0 features greater sequence contiguity and improved annotation.</title>
        <authorList>
            <person name="Wang L."/>
            <person name="Zhu T."/>
            <person name="Rodriguez J.C."/>
            <person name="Deal K.R."/>
            <person name="Dubcovsky J."/>
            <person name="McGuire P.E."/>
            <person name="Lux T."/>
            <person name="Spannagl M."/>
            <person name="Mayer K.F.X."/>
            <person name="Baldrich P."/>
            <person name="Meyers B.C."/>
            <person name="Huo N."/>
            <person name="Gu Y.Q."/>
            <person name="Zhou H."/>
            <person name="Devos K.M."/>
            <person name="Bennetzen J.L."/>
            <person name="Unver T."/>
            <person name="Budak H."/>
            <person name="Gulick P.J."/>
            <person name="Galiba G."/>
            <person name="Kalapos B."/>
            <person name="Nelson D.R."/>
            <person name="Li P."/>
            <person name="You F.M."/>
            <person name="Luo M.C."/>
            <person name="Dvorak J."/>
        </authorList>
    </citation>
    <scope>NUCLEOTIDE SEQUENCE [LARGE SCALE GENOMIC DNA]</scope>
    <source>
        <strain evidence="2">cv. AL8/78</strain>
    </source>
</reference>
<dbReference type="EnsemblPlants" id="AET7Gv20629900.4">
    <property type="protein sequence ID" value="AET7Gv20629900.4"/>
    <property type="gene ID" value="AET7Gv20629900"/>
</dbReference>
<feature type="region of interest" description="Disordered" evidence="1">
    <location>
        <begin position="1"/>
        <end position="42"/>
    </location>
</feature>
<feature type="compositionally biased region" description="Low complexity" evidence="1">
    <location>
        <begin position="1"/>
        <end position="13"/>
    </location>
</feature>
<reference evidence="2" key="3">
    <citation type="journal article" date="2017" name="Nature">
        <title>Genome sequence of the progenitor of the wheat D genome Aegilops tauschii.</title>
        <authorList>
            <person name="Luo M.C."/>
            <person name="Gu Y.Q."/>
            <person name="Puiu D."/>
            <person name="Wang H."/>
            <person name="Twardziok S.O."/>
            <person name="Deal K.R."/>
            <person name="Huo N."/>
            <person name="Zhu T."/>
            <person name="Wang L."/>
            <person name="Wang Y."/>
            <person name="McGuire P.E."/>
            <person name="Liu S."/>
            <person name="Long H."/>
            <person name="Ramasamy R.K."/>
            <person name="Rodriguez J.C."/>
            <person name="Van S.L."/>
            <person name="Yuan L."/>
            <person name="Wang Z."/>
            <person name="Xia Z."/>
            <person name="Xiao L."/>
            <person name="Anderson O.D."/>
            <person name="Ouyang S."/>
            <person name="Liang Y."/>
            <person name="Zimin A.V."/>
            <person name="Pertea G."/>
            <person name="Qi P."/>
            <person name="Bennetzen J.L."/>
            <person name="Dai X."/>
            <person name="Dawson M.W."/>
            <person name="Muller H.G."/>
            <person name="Kugler K."/>
            <person name="Rivarola-Duarte L."/>
            <person name="Spannagl M."/>
            <person name="Mayer K.F.X."/>
            <person name="Lu F.H."/>
            <person name="Bevan M.W."/>
            <person name="Leroy P."/>
            <person name="Li P."/>
            <person name="You F.M."/>
            <person name="Sun Q."/>
            <person name="Liu Z."/>
            <person name="Lyons E."/>
            <person name="Wicker T."/>
            <person name="Salzberg S.L."/>
            <person name="Devos K.M."/>
            <person name="Dvorak J."/>
        </authorList>
    </citation>
    <scope>NUCLEOTIDE SEQUENCE [LARGE SCALE GENOMIC DNA]</scope>
    <source>
        <strain evidence="2">cv. AL8/78</strain>
    </source>
</reference>
<evidence type="ECO:0000313" key="3">
    <source>
        <dbReference type="Proteomes" id="UP000015105"/>
    </source>
</evidence>
<feature type="compositionally biased region" description="Basic and acidic residues" evidence="1">
    <location>
        <begin position="26"/>
        <end position="41"/>
    </location>
</feature>
<evidence type="ECO:0000256" key="1">
    <source>
        <dbReference type="SAM" id="MobiDB-lite"/>
    </source>
</evidence>
<organism evidence="2 3">
    <name type="scientific">Aegilops tauschii subsp. strangulata</name>
    <name type="common">Goatgrass</name>
    <dbReference type="NCBI Taxonomy" id="200361"/>
    <lineage>
        <taxon>Eukaryota</taxon>
        <taxon>Viridiplantae</taxon>
        <taxon>Streptophyta</taxon>
        <taxon>Embryophyta</taxon>
        <taxon>Tracheophyta</taxon>
        <taxon>Spermatophyta</taxon>
        <taxon>Magnoliopsida</taxon>
        <taxon>Liliopsida</taxon>
        <taxon>Poales</taxon>
        <taxon>Poaceae</taxon>
        <taxon>BOP clade</taxon>
        <taxon>Pooideae</taxon>
        <taxon>Triticodae</taxon>
        <taxon>Triticeae</taxon>
        <taxon>Triticinae</taxon>
        <taxon>Aegilops</taxon>
    </lineage>
</organism>
<reference evidence="2" key="4">
    <citation type="submission" date="2019-03" db="UniProtKB">
        <authorList>
            <consortium name="EnsemblPlants"/>
        </authorList>
    </citation>
    <scope>IDENTIFICATION</scope>
</reference>
<reference evidence="3" key="2">
    <citation type="journal article" date="2017" name="Nat. Plants">
        <title>The Aegilops tauschii genome reveals multiple impacts of transposons.</title>
        <authorList>
            <person name="Zhao G."/>
            <person name="Zou C."/>
            <person name="Li K."/>
            <person name="Wang K."/>
            <person name="Li T."/>
            <person name="Gao L."/>
            <person name="Zhang X."/>
            <person name="Wang H."/>
            <person name="Yang Z."/>
            <person name="Liu X."/>
            <person name="Jiang W."/>
            <person name="Mao L."/>
            <person name="Kong X."/>
            <person name="Jiao Y."/>
            <person name="Jia J."/>
        </authorList>
    </citation>
    <scope>NUCLEOTIDE SEQUENCE [LARGE SCALE GENOMIC DNA]</scope>
    <source>
        <strain evidence="3">cv. AL8/78</strain>
    </source>
</reference>
<dbReference type="Proteomes" id="UP000015105">
    <property type="component" value="Chromosome 7D"/>
</dbReference>
<proteinExistence type="predicted"/>
<dbReference type="AlphaFoldDB" id="A0A453RM02"/>
<sequence length="55" mass="5675">STSSSPSPPTLTSAAISEFQGCGSKGEVHDSDTKMGEHGECRNMQGVVPQLLLQG</sequence>
<protein>
    <submittedName>
        <fullName evidence="2">Uncharacterized protein</fullName>
    </submittedName>
</protein>